<name>A0A545T2N8_9GAMM</name>
<feature type="domain" description="Semialdehyde dehydrogenase NAD-binding" evidence="7">
    <location>
        <begin position="26"/>
        <end position="146"/>
    </location>
</feature>
<comment type="similarity">
    <text evidence="5">Belongs to the NAGSA dehydrogenase family. Type 1 subfamily.</text>
</comment>
<dbReference type="InterPro" id="IPR036291">
    <property type="entry name" value="NAD(P)-bd_dom_sf"/>
</dbReference>
<keyword evidence="2 5" id="KW-0028">Amino-acid biosynthesis</keyword>
<evidence type="ECO:0000256" key="4">
    <source>
        <dbReference type="ARBA" id="ARBA00023002"/>
    </source>
</evidence>
<dbReference type="InterPro" id="IPR000534">
    <property type="entry name" value="Semialdehyde_DH_NAD-bd"/>
</dbReference>
<dbReference type="OrthoDB" id="9801289at2"/>
<keyword evidence="3 5" id="KW-0521">NADP</keyword>
<accession>A0A545T2N8</accession>
<protein>
    <recommendedName>
        <fullName evidence="5">N-acetyl-gamma-glutamyl-phosphate reductase</fullName>
        <shortName evidence="5">AGPR</shortName>
        <ecNumber evidence="5">1.2.1.38</ecNumber>
    </recommendedName>
    <alternativeName>
        <fullName evidence="5">N-acetyl-glutamate semialdehyde dehydrogenase</fullName>
        <shortName evidence="5">NAGSA dehydrogenase</shortName>
    </alternativeName>
</protein>
<dbReference type="InterPro" id="IPR050085">
    <property type="entry name" value="AGPR"/>
</dbReference>
<comment type="function">
    <text evidence="5">Catalyzes the NADPH-dependent reduction of N-acetyl-5-glutamyl phosphate to yield N-acetyl-L-glutamate 5-semialdehyde.</text>
</comment>
<dbReference type="GO" id="GO:0003942">
    <property type="term" value="F:N-acetyl-gamma-glutamyl-phosphate reductase activity"/>
    <property type="evidence" value="ECO:0007669"/>
    <property type="project" value="UniProtKB-UniRule"/>
</dbReference>
<dbReference type="PANTHER" id="PTHR32338:SF10">
    <property type="entry name" value="N-ACETYL-GAMMA-GLUTAMYL-PHOSPHATE REDUCTASE, CHLOROPLASTIC-RELATED"/>
    <property type="match status" value="1"/>
</dbReference>
<dbReference type="HAMAP" id="MF_00150">
    <property type="entry name" value="ArgC_type1"/>
    <property type="match status" value="1"/>
</dbReference>
<dbReference type="RefSeq" id="WP_142943867.1">
    <property type="nucleotide sequence ID" value="NZ_VIKR01000006.1"/>
</dbReference>
<evidence type="ECO:0000256" key="5">
    <source>
        <dbReference type="HAMAP-Rule" id="MF_00150"/>
    </source>
</evidence>
<evidence type="ECO:0000313" key="8">
    <source>
        <dbReference type="EMBL" id="TQV71468.1"/>
    </source>
</evidence>
<dbReference type="GO" id="GO:0051287">
    <property type="term" value="F:NAD binding"/>
    <property type="evidence" value="ECO:0007669"/>
    <property type="project" value="InterPro"/>
</dbReference>
<comment type="catalytic activity">
    <reaction evidence="5">
        <text>N-acetyl-L-glutamate 5-semialdehyde + phosphate + NADP(+) = N-acetyl-L-glutamyl 5-phosphate + NADPH + H(+)</text>
        <dbReference type="Rhea" id="RHEA:21588"/>
        <dbReference type="ChEBI" id="CHEBI:15378"/>
        <dbReference type="ChEBI" id="CHEBI:29123"/>
        <dbReference type="ChEBI" id="CHEBI:43474"/>
        <dbReference type="ChEBI" id="CHEBI:57783"/>
        <dbReference type="ChEBI" id="CHEBI:57936"/>
        <dbReference type="ChEBI" id="CHEBI:58349"/>
        <dbReference type="EC" id="1.2.1.38"/>
    </reaction>
</comment>
<dbReference type="NCBIfam" id="TIGR01850">
    <property type="entry name" value="argC"/>
    <property type="match status" value="1"/>
</dbReference>
<dbReference type="CDD" id="cd23936">
    <property type="entry name" value="AGPR_C_ARG5_6_like"/>
    <property type="match status" value="1"/>
</dbReference>
<comment type="subcellular location">
    <subcellularLocation>
        <location evidence="5">Cytoplasm</location>
    </subcellularLocation>
</comment>
<dbReference type="PROSITE" id="PS01224">
    <property type="entry name" value="ARGC"/>
    <property type="match status" value="1"/>
</dbReference>
<dbReference type="InterPro" id="IPR023013">
    <property type="entry name" value="AGPR_AS"/>
</dbReference>
<dbReference type="EMBL" id="VIKR01000006">
    <property type="protein sequence ID" value="TQV71468.1"/>
    <property type="molecule type" value="Genomic_DNA"/>
</dbReference>
<reference evidence="8 9" key="1">
    <citation type="submission" date="2019-06" db="EMBL/GenBank/DDBJ databases">
        <title>Draft genome of Aliikangiella marina GYP-15.</title>
        <authorList>
            <person name="Wang G."/>
        </authorList>
    </citation>
    <scope>NUCLEOTIDE SEQUENCE [LARGE SCALE GENOMIC DNA]</scope>
    <source>
        <strain evidence="8 9">GYP-15</strain>
    </source>
</reference>
<dbReference type="UniPathway" id="UPA00068">
    <property type="reaction ID" value="UER00108"/>
</dbReference>
<dbReference type="SUPFAM" id="SSF55347">
    <property type="entry name" value="Glyceraldehyde-3-phosphate dehydrogenase-like, C-terminal domain"/>
    <property type="match status" value="1"/>
</dbReference>
<proteinExistence type="inferred from homology"/>
<sequence>MNKVNFGKLIKSLSKNYQSNKNKKYSVGILGVRGYVGKELVRLIENHPLLELSWLSSRQLQGSRINEHMDTKSTIEIKALEPEQIADISTEIVILALPNGLAELFVDNLKNNSTVEVIIDLSADYRFDTEWNYSVPEINNFKQGGVKDKPIKISNPGCYATAMQLAIEPLKDLLVAPVNCFGISGYSGAGTKPSATNDPHNLKDNIIPYKSIEHLHEKEVSHHLNIPVSFSPHVADFFRGISMTIQLNFSKKQFYQSLQTRLKDYYAMHPLVKICDDIPTIQQVSRTSNCIIGGLQLSQDGKRATIISVLDNLLKGAASQAVQNINIALGLNPAFGLIEIEEFNPLLAEADLQAQLKGEAV</sequence>
<dbReference type="EC" id="1.2.1.38" evidence="5"/>
<evidence type="ECO:0000256" key="1">
    <source>
        <dbReference type="ARBA" id="ARBA00022571"/>
    </source>
</evidence>
<evidence type="ECO:0000313" key="9">
    <source>
        <dbReference type="Proteomes" id="UP000317839"/>
    </source>
</evidence>
<dbReference type="InterPro" id="IPR058924">
    <property type="entry name" value="AGPR_dimerisation_dom"/>
</dbReference>
<evidence type="ECO:0000259" key="7">
    <source>
        <dbReference type="SMART" id="SM00859"/>
    </source>
</evidence>
<dbReference type="Proteomes" id="UP000317839">
    <property type="component" value="Unassembled WGS sequence"/>
</dbReference>
<dbReference type="GO" id="GO:0070401">
    <property type="term" value="F:NADP+ binding"/>
    <property type="evidence" value="ECO:0007669"/>
    <property type="project" value="InterPro"/>
</dbReference>
<organism evidence="8 9">
    <name type="scientific">Aliikangiella marina</name>
    <dbReference type="NCBI Taxonomy" id="1712262"/>
    <lineage>
        <taxon>Bacteria</taxon>
        <taxon>Pseudomonadati</taxon>
        <taxon>Pseudomonadota</taxon>
        <taxon>Gammaproteobacteria</taxon>
        <taxon>Oceanospirillales</taxon>
        <taxon>Pleioneaceae</taxon>
        <taxon>Aliikangiella</taxon>
    </lineage>
</organism>
<keyword evidence="1 5" id="KW-0055">Arginine biosynthesis</keyword>
<evidence type="ECO:0000256" key="3">
    <source>
        <dbReference type="ARBA" id="ARBA00022857"/>
    </source>
</evidence>
<evidence type="ECO:0000256" key="2">
    <source>
        <dbReference type="ARBA" id="ARBA00022605"/>
    </source>
</evidence>
<dbReference type="AlphaFoldDB" id="A0A545T2N8"/>
<evidence type="ECO:0000256" key="6">
    <source>
        <dbReference type="PROSITE-ProRule" id="PRU10010"/>
    </source>
</evidence>
<comment type="pathway">
    <text evidence="5">Amino-acid biosynthesis; L-arginine biosynthesis; N(2)-acetyl-L-ornithine from L-glutamate: step 3/4.</text>
</comment>
<keyword evidence="4 5" id="KW-0560">Oxidoreductase</keyword>
<dbReference type="GO" id="GO:0005737">
    <property type="term" value="C:cytoplasm"/>
    <property type="evidence" value="ECO:0007669"/>
    <property type="project" value="UniProtKB-SubCell"/>
</dbReference>
<dbReference type="Gene3D" id="3.40.50.720">
    <property type="entry name" value="NAD(P)-binding Rossmann-like Domain"/>
    <property type="match status" value="1"/>
</dbReference>
<gene>
    <name evidence="5" type="primary">argC</name>
    <name evidence="8" type="ORF">FLL45_20140</name>
</gene>
<dbReference type="SMART" id="SM00859">
    <property type="entry name" value="Semialdhyde_dh"/>
    <property type="match status" value="1"/>
</dbReference>
<keyword evidence="9" id="KW-1185">Reference proteome</keyword>
<dbReference type="Gene3D" id="3.30.360.10">
    <property type="entry name" value="Dihydrodipicolinate Reductase, domain 2"/>
    <property type="match status" value="1"/>
</dbReference>
<keyword evidence="5" id="KW-0963">Cytoplasm</keyword>
<dbReference type="GO" id="GO:0006526">
    <property type="term" value="P:L-arginine biosynthetic process"/>
    <property type="evidence" value="ECO:0007669"/>
    <property type="project" value="UniProtKB-UniRule"/>
</dbReference>
<comment type="caution">
    <text evidence="8">The sequence shown here is derived from an EMBL/GenBank/DDBJ whole genome shotgun (WGS) entry which is preliminary data.</text>
</comment>
<feature type="active site" evidence="5 6">
    <location>
        <position position="158"/>
    </location>
</feature>
<dbReference type="InterPro" id="IPR000706">
    <property type="entry name" value="AGPR_type-1"/>
</dbReference>
<dbReference type="Pfam" id="PF01118">
    <property type="entry name" value="Semialdhyde_dh"/>
    <property type="match status" value="1"/>
</dbReference>
<dbReference type="PANTHER" id="PTHR32338">
    <property type="entry name" value="N-ACETYL-GAMMA-GLUTAMYL-PHOSPHATE REDUCTASE, CHLOROPLASTIC-RELATED-RELATED"/>
    <property type="match status" value="1"/>
</dbReference>
<dbReference type="Pfam" id="PF22698">
    <property type="entry name" value="Semialdhyde_dhC_1"/>
    <property type="match status" value="1"/>
</dbReference>
<dbReference type="SUPFAM" id="SSF51735">
    <property type="entry name" value="NAD(P)-binding Rossmann-fold domains"/>
    <property type="match status" value="1"/>
</dbReference>